<dbReference type="Pfam" id="PF07992">
    <property type="entry name" value="Pyr_redox_2"/>
    <property type="match status" value="1"/>
</dbReference>
<proteinExistence type="predicted"/>
<dbReference type="PANTHER" id="PTHR43557:SF2">
    <property type="entry name" value="RIESKE DOMAIN-CONTAINING PROTEIN-RELATED"/>
    <property type="match status" value="1"/>
</dbReference>
<evidence type="ECO:0000256" key="3">
    <source>
        <dbReference type="ARBA" id="ARBA00022827"/>
    </source>
</evidence>
<dbReference type="SUPFAM" id="SSF54862">
    <property type="entry name" value="4Fe-4S ferredoxins"/>
    <property type="match status" value="1"/>
</dbReference>
<dbReference type="Gene3D" id="3.30.70.20">
    <property type="match status" value="1"/>
</dbReference>
<dbReference type="Proteomes" id="UP000002484">
    <property type="component" value="Chromosome"/>
</dbReference>
<dbReference type="EMBL" id="CP002299">
    <property type="protein sequence ID" value="ADP83071.1"/>
    <property type="molecule type" value="Genomic_DNA"/>
</dbReference>
<dbReference type="InterPro" id="IPR050446">
    <property type="entry name" value="FAD-oxidoreductase/Apoptosis"/>
</dbReference>
<dbReference type="OrthoDB" id="1145at2"/>
<dbReference type="Pfam" id="PF13370">
    <property type="entry name" value="Fer4_13"/>
    <property type="match status" value="1"/>
</dbReference>
<dbReference type="InterPro" id="IPR023753">
    <property type="entry name" value="FAD/NAD-binding_dom"/>
</dbReference>
<feature type="domain" description="FAD/NAD(P)-binding" evidence="5">
    <location>
        <begin position="95"/>
        <end position="401"/>
    </location>
</feature>
<dbReference type="GO" id="GO:0016651">
    <property type="term" value="F:oxidoreductase activity, acting on NAD(P)H"/>
    <property type="evidence" value="ECO:0007669"/>
    <property type="project" value="TreeGrafter"/>
</dbReference>
<keyword evidence="2" id="KW-0285">Flavoprotein</keyword>
<accession>E3J4F2</accession>
<dbReference type="eggNOG" id="COG1141">
    <property type="taxonomic scope" value="Bacteria"/>
</dbReference>
<dbReference type="Gene3D" id="3.50.50.60">
    <property type="entry name" value="FAD/NAD(P)-binding domain"/>
    <property type="match status" value="2"/>
</dbReference>
<dbReference type="Gene3D" id="3.30.390.30">
    <property type="match status" value="1"/>
</dbReference>
<name>E3J4F2_PSEI1</name>
<dbReference type="STRING" id="298654.FraEuI1c_5082"/>
<organism evidence="7 8">
    <name type="scientific">Pseudofrankia inefficax (strain DSM 45817 / CECT 9037 / DDB 130130 / EuI1c)</name>
    <name type="common">Frankia inefficax</name>
    <dbReference type="NCBI Taxonomy" id="298654"/>
    <lineage>
        <taxon>Bacteria</taxon>
        <taxon>Bacillati</taxon>
        <taxon>Actinomycetota</taxon>
        <taxon>Actinomycetes</taxon>
        <taxon>Frankiales</taxon>
        <taxon>Frankiaceae</taxon>
        <taxon>Pseudofrankia</taxon>
    </lineage>
</organism>
<protein>
    <submittedName>
        <fullName evidence="7">FAD-dependent pyridine nucleotide-disulfide oxidoreductase</fullName>
    </submittedName>
</protein>
<keyword evidence="4" id="KW-0560">Oxidoreductase</keyword>
<evidence type="ECO:0000256" key="2">
    <source>
        <dbReference type="ARBA" id="ARBA00022630"/>
    </source>
</evidence>
<keyword evidence="3" id="KW-0274">FAD</keyword>
<dbReference type="RefSeq" id="WP_013426189.1">
    <property type="nucleotide sequence ID" value="NC_014666.1"/>
</dbReference>
<dbReference type="PRINTS" id="PR00411">
    <property type="entry name" value="PNDRDTASEI"/>
</dbReference>
<dbReference type="InterPro" id="IPR016156">
    <property type="entry name" value="FAD/NAD-linked_Rdtase_dimer_sf"/>
</dbReference>
<dbReference type="KEGG" id="fri:FraEuI1c_5082"/>
<gene>
    <name evidence="7" type="ordered locus">FraEuI1c_5082</name>
</gene>
<dbReference type="eggNOG" id="COG0446">
    <property type="taxonomic scope" value="Bacteria"/>
</dbReference>
<dbReference type="AlphaFoldDB" id="E3J4F2"/>
<sequence length="543" mass="57951">MRLVVDLTRCQGYAQCAFLAPDVFRMQGDEALWYDPEPDDSRREQVLRAAAACPVQALRVEPARMGDVTAGTWSTRDRAGQLNGVADGALTRTGRIVIVGASLAGLRAAVTLRQEGFAGSLTVIGDEPNEPYDRPPLSKQVVDGWVAGGHTALPRPGDLAARWRLGVAATGLDLERKRVLLADGEQVEFDRLLIATGARARPWPEPAQAALDGVFVLRGGGDAAGLRQRLAARPRRVLVIGAGFTGSEVASSCRGLGLPVTVAERGQAPLVGALGRAVGAIAADLHRENGVDLRCGVTVTELEGDGAGRLRAARLSDGTVLDVDVAVVALGSVRNVEWLEDSGLAAGPWGVGCDTGCRAFTVDGMVADDVFVAGDVARCPHPVYDYQFLALEHWGNAVAQGEIAAHNMINPQTRRWPHLAIPSFWSTQFGIEIKSVGVPTFADEVVFAQGSVADRRFVAVYGCRGRVTAAVAFDQGKWLGFYEGLIRQAAPFPPEFRTVDQADGRRPVPAGISETPMLVRQATVVVTGHSPAQRRAQYVRRDH</sequence>
<keyword evidence="8" id="KW-1185">Reference proteome</keyword>
<evidence type="ECO:0000259" key="5">
    <source>
        <dbReference type="Pfam" id="PF07992"/>
    </source>
</evidence>
<evidence type="ECO:0000313" key="7">
    <source>
        <dbReference type="EMBL" id="ADP83071.1"/>
    </source>
</evidence>
<reference evidence="7 8" key="1">
    <citation type="submission" date="2010-10" db="EMBL/GenBank/DDBJ databases">
        <title>Complete sequence of Frankia sp. EuI1c.</title>
        <authorList>
            <consortium name="US DOE Joint Genome Institute"/>
            <person name="Lucas S."/>
            <person name="Copeland A."/>
            <person name="Lapidus A."/>
            <person name="Cheng J.-F."/>
            <person name="Bruce D."/>
            <person name="Goodwin L."/>
            <person name="Pitluck S."/>
            <person name="Chertkov O."/>
            <person name="Detter J.C."/>
            <person name="Han C."/>
            <person name="Tapia R."/>
            <person name="Land M."/>
            <person name="Hauser L."/>
            <person name="Jeffries C."/>
            <person name="Kyrpides N."/>
            <person name="Ivanova N."/>
            <person name="Mikhailova N."/>
            <person name="Beauchemin N."/>
            <person name="Sen A."/>
            <person name="Sur S.A."/>
            <person name="Gtari M."/>
            <person name="Wall L."/>
            <person name="Tisa L."/>
            <person name="Woyke T."/>
        </authorList>
    </citation>
    <scope>NUCLEOTIDE SEQUENCE [LARGE SCALE GENOMIC DNA]</scope>
    <source>
        <strain evidence="8">DSM 45817 / CECT 9037 / EuI1c</strain>
    </source>
</reference>
<feature type="domain" description="Reductase C-terminal" evidence="6">
    <location>
        <begin position="424"/>
        <end position="495"/>
    </location>
</feature>
<comment type="cofactor">
    <cofactor evidence="1">
        <name>FAD</name>
        <dbReference type="ChEBI" id="CHEBI:57692"/>
    </cofactor>
</comment>
<dbReference type="InterPro" id="IPR036188">
    <property type="entry name" value="FAD/NAD-bd_sf"/>
</dbReference>
<evidence type="ECO:0000259" key="6">
    <source>
        <dbReference type="Pfam" id="PF14759"/>
    </source>
</evidence>
<dbReference type="GO" id="GO:0005737">
    <property type="term" value="C:cytoplasm"/>
    <property type="evidence" value="ECO:0007669"/>
    <property type="project" value="TreeGrafter"/>
</dbReference>
<dbReference type="SUPFAM" id="SSF51905">
    <property type="entry name" value="FAD/NAD(P)-binding domain"/>
    <property type="match status" value="1"/>
</dbReference>
<evidence type="ECO:0000256" key="4">
    <source>
        <dbReference type="ARBA" id="ARBA00023002"/>
    </source>
</evidence>
<dbReference type="Pfam" id="PF14759">
    <property type="entry name" value="Reductase_C"/>
    <property type="match status" value="1"/>
</dbReference>
<dbReference type="PRINTS" id="PR00368">
    <property type="entry name" value="FADPNR"/>
</dbReference>
<dbReference type="HOGENOM" id="CLU_003291_4_0_11"/>
<evidence type="ECO:0000256" key="1">
    <source>
        <dbReference type="ARBA" id="ARBA00001974"/>
    </source>
</evidence>
<dbReference type="InParanoid" id="E3J4F2"/>
<dbReference type="InterPro" id="IPR028202">
    <property type="entry name" value="Reductase_C"/>
</dbReference>
<evidence type="ECO:0000313" key="8">
    <source>
        <dbReference type="Proteomes" id="UP000002484"/>
    </source>
</evidence>
<dbReference type="SUPFAM" id="SSF55424">
    <property type="entry name" value="FAD/NAD-linked reductases, dimerisation (C-terminal) domain"/>
    <property type="match status" value="1"/>
</dbReference>
<dbReference type="PANTHER" id="PTHR43557">
    <property type="entry name" value="APOPTOSIS-INDUCING FACTOR 1"/>
    <property type="match status" value="1"/>
</dbReference>